<reference evidence="1 2" key="1">
    <citation type="submission" date="2015-06" db="EMBL/GenBank/DDBJ databases">
        <title>Expansion of signal transduction pathways in fungi by whole-genome duplication.</title>
        <authorList>
            <consortium name="DOE Joint Genome Institute"/>
            <person name="Corrochano L.M."/>
            <person name="Kuo A."/>
            <person name="Marcet-Houben M."/>
            <person name="Polaino S."/>
            <person name="Salamov A."/>
            <person name="Villalobos J.M."/>
            <person name="Alvarez M.I."/>
            <person name="Avalos J."/>
            <person name="Benito E.P."/>
            <person name="Benoit I."/>
            <person name="Burger G."/>
            <person name="Camino L.P."/>
            <person name="Canovas D."/>
            <person name="Cerda-Olmedo E."/>
            <person name="Cheng J.-F."/>
            <person name="Dominguez A."/>
            <person name="Elias M."/>
            <person name="Eslava A.P."/>
            <person name="Glaser F."/>
            <person name="Grimwood J."/>
            <person name="Gutierrez G."/>
            <person name="Heitman J."/>
            <person name="Henrissat B."/>
            <person name="Iturriaga E.A."/>
            <person name="Lang B.F."/>
            <person name="Lavin J.L."/>
            <person name="Lee S."/>
            <person name="Li W."/>
            <person name="Lindquist E."/>
            <person name="Lopez-Garcia S."/>
            <person name="Luque E.M."/>
            <person name="Marcos A.T."/>
            <person name="Martin J."/>
            <person name="Mccluskey K."/>
            <person name="Medina H.R."/>
            <person name="Miralles-Duran A."/>
            <person name="Miyazaki A."/>
            <person name="Munoz-Torres E."/>
            <person name="Oguiza J.A."/>
            <person name="Ohm R."/>
            <person name="Olmedo M."/>
            <person name="Orejas M."/>
            <person name="Ortiz-Castellanos L."/>
            <person name="Pisabarro A.G."/>
            <person name="Rodriguez-Romero J."/>
            <person name="Ruiz-Herrera J."/>
            <person name="Ruiz-Vazquez R."/>
            <person name="Sanz C."/>
            <person name="Schackwitz W."/>
            <person name="Schmutz J."/>
            <person name="Shahriari M."/>
            <person name="Shelest E."/>
            <person name="Silva-Franco F."/>
            <person name="Soanes D."/>
            <person name="Syed K."/>
            <person name="Tagua V.G."/>
            <person name="Talbot N.J."/>
            <person name="Thon M."/>
            <person name="De Vries R.P."/>
            <person name="Wiebenga A."/>
            <person name="Yadav J.S."/>
            <person name="Braun E.L."/>
            <person name="Baker S."/>
            <person name="Garre V."/>
            <person name="Horwitz B."/>
            <person name="Torres-Martinez S."/>
            <person name="Idnurm A."/>
            <person name="Herrera-Estrella A."/>
            <person name="Gabaldon T."/>
            <person name="Grigoriev I.V."/>
        </authorList>
    </citation>
    <scope>NUCLEOTIDE SEQUENCE [LARGE SCALE GENOMIC DNA]</scope>
    <source>
        <strain evidence="1 2">CBS 277.49</strain>
    </source>
</reference>
<proteinExistence type="predicted"/>
<evidence type="ECO:0000313" key="2">
    <source>
        <dbReference type="Proteomes" id="UP000077051"/>
    </source>
</evidence>
<dbReference type="EMBL" id="AMYB01000010">
    <property type="protein sequence ID" value="OAC98599.1"/>
    <property type="molecule type" value="Genomic_DNA"/>
</dbReference>
<comment type="caution">
    <text evidence="1">The sequence shown here is derived from an EMBL/GenBank/DDBJ whole genome shotgun (WGS) entry which is preliminary data.</text>
</comment>
<accession>A0A162Q3J1</accession>
<name>A0A162Q3J1_MUCCL</name>
<dbReference type="VEuPathDB" id="FungiDB:MUCCIDRAFT_167672"/>
<dbReference type="Proteomes" id="UP000077051">
    <property type="component" value="Unassembled WGS sequence"/>
</dbReference>
<gene>
    <name evidence="1" type="ORF">MUCCIDRAFT_167672</name>
</gene>
<sequence>MFSHLTIHDKDSFDAAISCFKQNERQRQLYGHWEEKLKSDFSTASTLLQYGLSKADLLNLVLTLPLILFLIRRKQDGVTKRQRDEISNLQMNYLIPQQSCQDVD</sequence>
<organism evidence="1 2">
    <name type="scientific">Mucor lusitanicus CBS 277.49</name>
    <dbReference type="NCBI Taxonomy" id="747725"/>
    <lineage>
        <taxon>Eukaryota</taxon>
        <taxon>Fungi</taxon>
        <taxon>Fungi incertae sedis</taxon>
        <taxon>Mucoromycota</taxon>
        <taxon>Mucoromycotina</taxon>
        <taxon>Mucoromycetes</taxon>
        <taxon>Mucorales</taxon>
        <taxon>Mucorineae</taxon>
        <taxon>Mucoraceae</taxon>
        <taxon>Mucor</taxon>
    </lineage>
</organism>
<dbReference type="AlphaFoldDB" id="A0A162Q3J1"/>
<keyword evidence="2" id="KW-1185">Reference proteome</keyword>
<evidence type="ECO:0000313" key="1">
    <source>
        <dbReference type="EMBL" id="OAC98599.1"/>
    </source>
</evidence>
<protein>
    <submittedName>
        <fullName evidence="1">Uncharacterized protein</fullName>
    </submittedName>
</protein>